<gene>
    <name evidence="2" type="ORF">QT711_07830</name>
</gene>
<dbReference type="InterPro" id="IPR029464">
    <property type="entry name" value="HSDR_N"/>
</dbReference>
<comment type="caution">
    <text evidence="2">The sequence shown here is derived from an EMBL/GenBank/DDBJ whole genome shotgun (WGS) entry which is preliminary data.</text>
</comment>
<dbReference type="InterPro" id="IPR011856">
    <property type="entry name" value="tRNA_endonuc-like_dom_sf"/>
</dbReference>
<dbReference type="EMBL" id="JAUBDI010000005">
    <property type="protein sequence ID" value="MDW0113092.1"/>
    <property type="molecule type" value="Genomic_DNA"/>
</dbReference>
<name>A0ABU4GBX7_9BACL</name>
<feature type="domain" description="Type I restriction enzyme R protein N-terminal" evidence="1">
    <location>
        <begin position="24"/>
        <end position="118"/>
    </location>
</feature>
<dbReference type="RefSeq" id="WP_317943214.1">
    <property type="nucleotide sequence ID" value="NZ_JAUBDI010000005.1"/>
</dbReference>
<proteinExistence type="predicted"/>
<evidence type="ECO:0000313" key="2">
    <source>
        <dbReference type="EMBL" id="MDW0113092.1"/>
    </source>
</evidence>
<evidence type="ECO:0000313" key="3">
    <source>
        <dbReference type="Proteomes" id="UP001282284"/>
    </source>
</evidence>
<sequence length="363" mass="42533">MTYFVRSTKKVWCPIRQYSVLNYPEERVRQRLLQKLIEFNEGLKRFILVEVNTMDGRADLVIYDENHVPFLTIELKAATEIINDLTLNQVMRYWETLKSPFVAIHNSRVTRIYHVVNGNPRLLDENDIIGFLEHKCINYTTLTPMRRLEYHLTTYERYINHLVDTSYLSEHSEQAQKRWFSELQNAILTEQYIPTKRILPIDIEGDFGTSYVAYKNAANGCWNGMHRNFRVKVKHKGTFTFRVTIMASGTMKNDAVFGNRNGGTYLNVAMQKKVDSTYNLQMNLDKFTVDQNDDTYKIWHSGVKSRTKKEKVIKEVENYAPSLFADNCICLGTLPTNRRISTEEFSIFIENLIVYSATRDRVK</sequence>
<reference evidence="2 3" key="1">
    <citation type="submission" date="2023-06" db="EMBL/GenBank/DDBJ databases">
        <title>Sporosarcina sp. nov., isolated from Korean traditional fermented seafood 'Jeotgal'.</title>
        <authorList>
            <person name="Yang A.I."/>
            <person name="Shin N.-R."/>
        </authorList>
    </citation>
    <scope>NUCLEOTIDE SEQUENCE [LARGE SCALE GENOMIC DNA]</scope>
    <source>
        <strain evidence="2 3">KCTC13119</strain>
    </source>
</reference>
<evidence type="ECO:0000259" key="1">
    <source>
        <dbReference type="Pfam" id="PF13588"/>
    </source>
</evidence>
<dbReference type="Pfam" id="PF13588">
    <property type="entry name" value="HSDR_N_2"/>
    <property type="match status" value="1"/>
</dbReference>
<organism evidence="2 3">
    <name type="scientific">Sporosarcina saromensis</name>
    <dbReference type="NCBI Taxonomy" id="359365"/>
    <lineage>
        <taxon>Bacteria</taxon>
        <taxon>Bacillati</taxon>
        <taxon>Bacillota</taxon>
        <taxon>Bacilli</taxon>
        <taxon>Bacillales</taxon>
        <taxon>Caryophanaceae</taxon>
        <taxon>Sporosarcina</taxon>
    </lineage>
</organism>
<protein>
    <submittedName>
        <fullName evidence="2">Type I restriction enzyme HsdR N-terminal domain-containing protein</fullName>
    </submittedName>
</protein>
<accession>A0ABU4GBX7</accession>
<dbReference type="Gene3D" id="3.40.1350.10">
    <property type="match status" value="1"/>
</dbReference>
<dbReference type="Proteomes" id="UP001282284">
    <property type="component" value="Unassembled WGS sequence"/>
</dbReference>
<keyword evidence="3" id="KW-1185">Reference proteome</keyword>